<name>A0AC34GXU5_9BILA</name>
<protein>
    <submittedName>
        <fullName evidence="2">Glucuronosyltransferase</fullName>
    </submittedName>
</protein>
<evidence type="ECO:0000313" key="1">
    <source>
        <dbReference type="Proteomes" id="UP000887579"/>
    </source>
</evidence>
<reference evidence="2" key="1">
    <citation type="submission" date="2022-11" db="UniProtKB">
        <authorList>
            <consortium name="WormBaseParasite"/>
        </authorList>
    </citation>
    <scope>IDENTIFICATION</scope>
</reference>
<evidence type="ECO:0000313" key="2">
    <source>
        <dbReference type="WBParaSite" id="ES5_v2.g9467.t1"/>
    </source>
</evidence>
<dbReference type="Proteomes" id="UP000887579">
    <property type="component" value="Unplaced"/>
</dbReference>
<proteinExistence type="predicted"/>
<sequence length="664" mass="76301">MREIGYEFPADNVSWVQIYLYEFGFGNAQLPKHWNKLLVNRVTEDAIEMQSRSSPLLWEMLLPFDHSQPWDFRGNQIFLEILQRSQRECSRLLTSGEFYEFAYQRKYDLVIVDHFIQECVTTMASLLNATTIQFSNWPIADGYITSLNIPAYPSYVAKTGTFFSSTKMTLLERARNTIFHIIIVVARTIQTYVINSFYARIGHSHIELYNVESNHLLYAGRSEFLVEPLRPINNRIKHFGCAACKSRNEYIIKPPKGYFSSQIGRKSDAEPLRANDSFVITFPASNNYTIIDCNPATKVLKQLPTLTLPLTAIATAINETEAEQRFLKAKHDFPDIDFDELEVQKFIILARYFSSQIGRKSDAEPLRANDSFVITFPASNNYTIIDCNPATKVLKQLPTLTLPLTAIATAINETEAELRFLKAKHDFPDIDFDELEVQKFIIVSFGSVAKVGNMPKKLFEIFVDSFEATDYLVLWATNSPPEEIVTKEEKEKMPKNIRMVQWAPIKLLLAHHNLQYIVCHGGVNTLNELLNFGVPVVGLPLQGDQPSNLKRLVELGLGEMIDIQSIWHGNLKPALLRMNANLDYHQYRARLVASMITSHRDLSPNLQNYWLNWAKRYGTKLKESKVGPKLFNFFYRYNWDYFAIPNLLGFSLIFTGLIYLLCLE</sequence>
<accession>A0AC34GXU5</accession>
<dbReference type="WBParaSite" id="ES5_v2.g9467.t1">
    <property type="protein sequence ID" value="ES5_v2.g9467.t1"/>
    <property type="gene ID" value="ES5_v2.g9467"/>
</dbReference>
<organism evidence="1 2">
    <name type="scientific">Panagrolaimus sp. ES5</name>
    <dbReference type="NCBI Taxonomy" id="591445"/>
    <lineage>
        <taxon>Eukaryota</taxon>
        <taxon>Metazoa</taxon>
        <taxon>Ecdysozoa</taxon>
        <taxon>Nematoda</taxon>
        <taxon>Chromadorea</taxon>
        <taxon>Rhabditida</taxon>
        <taxon>Tylenchina</taxon>
        <taxon>Panagrolaimomorpha</taxon>
        <taxon>Panagrolaimoidea</taxon>
        <taxon>Panagrolaimidae</taxon>
        <taxon>Panagrolaimus</taxon>
    </lineage>
</organism>